<accession>A0ABS8RI35</accession>
<organism evidence="1 2">
    <name type="scientific">Datura stramonium</name>
    <name type="common">Jimsonweed</name>
    <name type="synonym">Common thornapple</name>
    <dbReference type="NCBI Taxonomy" id="4076"/>
    <lineage>
        <taxon>Eukaryota</taxon>
        <taxon>Viridiplantae</taxon>
        <taxon>Streptophyta</taxon>
        <taxon>Embryophyta</taxon>
        <taxon>Tracheophyta</taxon>
        <taxon>Spermatophyta</taxon>
        <taxon>Magnoliopsida</taxon>
        <taxon>eudicotyledons</taxon>
        <taxon>Gunneridae</taxon>
        <taxon>Pentapetalae</taxon>
        <taxon>asterids</taxon>
        <taxon>lamiids</taxon>
        <taxon>Solanales</taxon>
        <taxon>Solanaceae</taxon>
        <taxon>Solanoideae</taxon>
        <taxon>Datureae</taxon>
        <taxon>Datura</taxon>
    </lineage>
</organism>
<keyword evidence="2" id="KW-1185">Reference proteome</keyword>
<feature type="non-terminal residue" evidence="1">
    <location>
        <position position="1"/>
    </location>
</feature>
<reference evidence="1 2" key="1">
    <citation type="journal article" date="2021" name="BMC Genomics">
        <title>Datura genome reveals duplications of psychoactive alkaloid biosynthetic genes and high mutation rate following tissue culture.</title>
        <authorList>
            <person name="Rajewski A."/>
            <person name="Carter-House D."/>
            <person name="Stajich J."/>
            <person name="Litt A."/>
        </authorList>
    </citation>
    <scope>NUCLEOTIDE SEQUENCE [LARGE SCALE GENOMIC DNA]</scope>
    <source>
        <strain evidence="1">AR-01</strain>
    </source>
</reference>
<evidence type="ECO:0000313" key="2">
    <source>
        <dbReference type="Proteomes" id="UP000823775"/>
    </source>
</evidence>
<sequence>NGEDDHRPLAGLVRQNAGSGKKCLQGRCLNPTSHRHFEDCDRWLADECLVETSLSSVLLTIRGSSTVRESPPAVRRSFAAMSISRDLSKRKAIAPSKTKGKGIRITF</sequence>
<proteinExistence type="predicted"/>
<comment type="caution">
    <text evidence="1">The sequence shown here is derived from an EMBL/GenBank/DDBJ whole genome shotgun (WGS) entry which is preliminary data.</text>
</comment>
<evidence type="ECO:0000313" key="1">
    <source>
        <dbReference type="EMBL" id="MCD7446317.1"/>
    </source>
</evidence>
<name>A0ABS8RI35_DATST</name>
<dbReference type="EMBL" id="JACEIK010000011">
    <property type="protein sequence ID" value="MCD7446317.1"/>
    <property type="molecule type" value="Genomic_DNA"/>
</dbReference>
<dbReference type="Proteomes" id="UP000823775">
    <property type="component" value="Unassembled WGS sequence"/>
</dbReference>
<gene>
    <name evidence="1" type="ORF">HAX54_002180</name>
</gene>
<protein>
    <submittedName>
        <fullName evidence="1">Uncharacterized protein</fullName>
    </submittedName>
</protein>